<keyword evidence="1" id="KW-0812">Transmembrane</keyword>
<keyword evidence="1" id="KW-0472">Membrane</keyword>
<proteinExistence type="predicted"/>
<keyword evidence="3" id="KW-1185">Reference proteome</keyword>
<reference evidence="2 3" key="1">
    <citation type="submission" date="2024-02" db="EMBL/GenBank/DDBJ databases">
        <title>Lysinimicrobium sediminis NBRC 112286.</title>
        <authorList>
            <person name="Ichikawa N."/>
            <person name="Katano-Makiyama Y."/>
            <person name="Hidaka K."/>
        </authorList>
    </citation>
    <scope>NUCLEOTIDE SEQUENCE [LARGE SCALE GENOMIC DNA]</scope>
    <source>
        <strain evidence="2 3">NBRC 112286</strain>
    </source>
</reference>
<organism evidence="2 3">
    <name type="scientific">Demequina sediminis</name>
    <dbReference type="NCBI Taxonomy" id="1930058"/>
    <lineage>
        <taxon>Bacteria</taxon>
        <taxon>Bacillati</taxon>
        <taxon>Actinomycetota</taxon>
        <taxon>Actinomycetes</taxon>
        <taxon>Micrococcales</taxon>
        <taxon>Demequinaceae</taxon>
        <taxon>Demequina</taxon>
    </lineage>
</organism>
<dbReference type="EMBL" id="BAABRR010000010">
    <property type="protein sequence ID" value="GAA5519509.1"/>
    <property type="molecule type" value="Genomic_DNA"/>
</dbReference>
<comment type="caution">
    <text evidence="2">The sequence shown here is derived from an EMBL/GenBank/DDBJ whole genome shotgun (WGS) entry which is preliminary data.</text>
</comment>
<feature type="transmembrane region" description="Helical" evidence="1">
    <location>
        <begin position="21"/>
        <end position="48"/>
    </location>
</feature>
<protein>
    <recommendedName>
        <fullName evidence="4">Flp pilus-assembly TadE/G-like family protein</fullName>
    </recommendedName>
</protein>
<dbReference type="Proteomes" id="UP001426770">
    <property type="component" value="Unassembled WGS sequence"/>
</dbReference>
<evidence type="ECO:0000313" key="2">
    <source>
        <dbReference type="EMBL" id="GAA5519509.1"/>
    </source>
</evidence>
<evidence type="ECO:0000256" key="1">
    <source>
        <dbReference type="SAM" id="Phobius"/>
    </source>
</evidence>
<evidence type="ECO:0000313" key="3">
    <source>
        <dbReference type="Proteomes" id="UP001426770"/>
    </source>
</evidence>
<gene>
    <name evidence="2" type="ORF">Lsed01_01959</name>
</gene>
<accession>A0ABP9WIU3</accession>
<dbReference type="RefSeq" id="WP_345379867.1">
    <property type="nucleotide sequence ID" value="NZ_BAABRR010000010.1"/>
</dbReference>
<keyword evidence="1" id="KW-1133">Transmembrane helix</keyword>
<evidence type="ECO:0008006" key="4">
    <source>
        <dbReference type="Google" id="ProtNLM"/>
    </source>
</evidence>
<sequence>MRAAQRGRARHGRARQDDAGAGTVLALGVAAVVMVAVITVATMAGLVVRQAAAQGAADGAALAGAIEARARQARAEPASPAQVCAVAAEAAARAGGILHGCHVSMDGDVTVSVARDGREAAARAGRLSAAARAEGIRTAADVIPESGRLRDRAAVRKSSAAPRGAYAPIQYGARHLCHHLDGHFVAFRREM</sequence>
<name>A0ABP9WIU3_9MICO</name>